<dbReference type="Proteomes" id="UP000287651">
    <property type="component" value="Unassembled WGS sequence"/>
</dbReference>
<feature type="domain" description="AB hydrolase-1" evidence="3">
    <location>
        <begin position="27"/>
        <end position="99"/>
    </location>
</feature>
<gene>
    <name evidence="4" type="ORF">B296_00049717</name>
</gene>
<name>A0A426YPK2_ENSVE</name>
<protein>
    <recommendedName>
        <fullName evidence="3">AB hydrolase-1 domain-containing protein</fullName>
    </recommendedName>
</protein>
<evidence type="ECO:0000259" key="3">
    <source>
        <dbReference type="Pfam" id="PF00561"/>
    </source>
</evidence>
<sequence>MGTEGISHRKLHVNGINMHVAEKGDGPVVLFVHGFPELWYSWRHQIASLAARGYHAVAPDLRGYGDSDAPPTASDYTILHLVGDLVALIHALGQDQVTCFPDGDDDSLSDSYMSTYIVMWRTDRHRCLWWGTIGARPWRGGCASLETEGDDEAGVGGAGSVDITVVIAWGDHCYRGLGVRNGGKAGSSITKGSLRSLHGGVTATKAGRHDRVTATGSDADDRATRTGAMILAEGDEGWFAGCRSCSRRSGGQRGWGWRQAGRAARSYCYGSCNRKTWMGPARNWELTAPWTGAQIKVPAKFIVGDLDLTYHSPGVQDYIHKGGLKKMVPFLQDVVVMEGVGHFINQERPHDISDHVYEFIKKF</sequence>
<evidence type="ECO:0000313" key="5">
    <source>
        <dbReference type="Proteomes" id="UP000287651"/>
    </source>
</evidence>
<proteinExistence type="inferred from homology"/>
<reference evidence="4 5" key="1">
    <citation type="journal article" date="2014" name="Agronomy (Basel)">
        <title>A Draft Genome Sequence for Ensete ventricosum, the Drought-Tolerant Tree Against Hunger.</title>
        <authorList>
            <person name="Harrison J."/>
            <person name="Moore K.A."/>
            <person name="Paszkiewicz K."/>
            <person name="Jones T."/>
            <person name="Grant M."/>
            <person name="Ambacheew D."/>
            <person name="Muzemil S."/>
            <person name="Studholme D.J."/>
        </authorList>
    </citation>
    <scope>NUCLEOTIDE SEQUENCE [LARGE SCALE GENOMIC DNA]</scope>
</reference>
<dbReference type="EMBL" id="AMZH03011033">
    <property type="protein sequence ID" value="RRT53649.1"/>
    <property type="molecule type" value="Genomic_DNA"/>
</dbReference>
<evidence type="ECO:0000256" key="1">
    <source>
        <dbReference type="ARBA" id="ARBA00022801"/>
    </source>
</evidence>
<dbReference type="GO" id="GO:0016787">
    <property type="term" value="F:hydrolase activity"/>
    <property type="evidence" value="ECO:0007669"/>
    <property type="project" value="UniProtKB-KW"/>
</dbReference>
<dbReference type="PRINTS" id="PR00412">
    <property type="entry name" value="EPOXHYDRLASE"/>
</dbReference>
<dbReference type="Pfam" id="PF00561">
    <property type="entry name" value="Abhydrolase_1"/>
    <property type="match status" value="1"/>
</dbReference>
<dbReference type="SUPFAM" id="SSF53474">
    <property type="entry name" value="alpha/beta-Hydrolases"/>
    <property type="match status" value="2"/>
</dbReference>
<comment type="caution">
    <text evidence="4">The sequence shown here is derived from an EMBL/GenBank/DDBJ whole genome shotgun (WGS) entry which is preliminary data.</text>
</comment>
<dbReference type="Gene3D" id="3.40.50.1820">
    <property type="entry name" value="alpha/beta hydrolase"/>
    <property type="match status" value="2"/>
</dbReference>
<dbReference type="InterPro" id="IPR000073">
    <property type="entry name" value="AB_hydrolase_1"/>
</dbReference>
<dbReference type="PANTHER" id="PTHR43329">
    <property type="entry name" value="EPOXIDE HYDROLASE"/>
    <property type="match status" value="1"/>
</dbReference>
<dbReference type="AlphaFoldDB" id="A0A426YPK2"/>
<accession>A0A426YPK2</accession>
<evidence type="ECO:0000256" key="2">
    <source>
        <dbReference type="ARBA" id="ARBA00038334"/>
    </source>
</evidence>
<dbReference type="InterPro" id="IPR000639">
    <property type="entry name" value="Epox_hydrolase-like"/>
</dbReference>
<keyword evidence="1" id="KW-0378">Hydrolase</keyword>
<comment type="similarity">
    <text evidence="2">Belongs to the AB hydrolase superfamily. Epoxide hydrolase family.</text>
</comment>
<dbReference type="InterPro" id="IPR029058">
    <property type="entry name" value="AB_hydrolase_fold"/>
</dbReference>
<evidence type="ECO:0000313" key="4">
    <source>
        <dbReference type="EMBL" id="RRT53649.1"/>
    </source>
</evidence>
<organism evidence="4 5">
    <name type="scientific">Ensete ventricosum</name>
    <name type="common">Abyssinian banana</name>
    <name type="synonym">Musa ensete</name>
    <dbReference type="NCBI Taxonomy" id="4639"/>
    <lineage>
        <taxon>Eukaryota</taxon>
        <taxon>Viridiplantae</taxon>
        <taxon>Streptophyta</taxon>
        <taxon>Embryophyta</taxon>
        <taxon>Tracheophyta</taxon>
        <taxon>Spermatophyta</taxon>
        <taxon>Magnoliopsida</taxon>
        <taxon>Liliopsida</taxon>
        <taxon>Zingiberales</taxon>
        <taxon>Musaceae</taxon>
        <taxon>Ensete</taxon>
    </lineage>
</organism>